<evidence type="ECO:0000256" key="3">
    <source>
        <dbReference type="ARBA" id="ARBA00022643"/>
    </source>
</evidence>
<dbReference type="CDD" id="cd02146">
    <property type="entry name" value="NfsA-like"/>
    <property type="match status" value="1"/>
</dbReference>
<dbReference type="GO" id="GO:0016491">
    <property type="term" value="F:oxidoreductase activity"/>
    <property type="evidence" value="ECO:0007669"/>
    <property type="project" value="UniProtKB-UniRule"/>
</dbReference>
<keyword evidence="3 5" id="KW-0288">FMN</keyword>
<dbReference type="AlphaFoldDB" id="A0A133KSL4"/>
<evidence type="ECO:0000313" key="8">
    <source>
        <dbReference type="Proteomes" id="UP000070376"/>
    </source>
</evidence>
<sequence>MLDNKHLSCRPFFSVLYLNIQWTHQRQECKGMNTIIETILNHRSIRHYEDRPLSDEQIRLIVESAQAAATSHFVQAYTILGIQDPGRKQRLAELTGNRHVGTCGHLLIFCADLHKHELAAQMEGVEAQDTLETTEKFMVALIDTALAAQNAALAAESMGLGICYVGGLRNRLPEVAELLKIPQYVLPLFAMTIGYPADPSAKKPRMAAEHVYFEDEYPADERLLRDLKEYNETVSQYYTKRTNGKRNDTWTGQMAQFFKEPSRVFMKEFVERQGFDKK</sequence>
<feature type="domain" description="Nitroreductase" evidence="6">
    <location>
        <begin position="39"/>
        <end position="195"/>
    </location>
</feature>
<dbReference type="EMBL" id="LRPN01000054">
    <property type="protein sequence ID" value="KWZ82564.1"/>
    <property type="molecule type" value="Genomic_DNA"/>
</dbReference>
<dbReference type="NCBIfam" id="NF008033">
    <property type="entry name" value="PRK10765.1"/>
    <property type="match status" value="1"/>
</dbReference>
<dbReference type="PIRSF" id="PIRSF005426">
    <property type="entry name" value="Frp"/>
    <property type="match status" value="1"/>
</dbReference>
<evidence type="ECO:0000256" key="2">
    <source>
        <dbReference type="ARBA" id="ARBA00022630"/>
    </source>
</evidence>
<protein>
    <submittedName>
        <fullName evidence="7">Putative oxygen-insensitive NADPH nitroreductase</fullName>
    </submittedName>
</protein>
<evidence type="ECO:0000256" key="1">
    <source>
        <dbReference type="ARBA" id="ARBA00008366"/>
    </source>
</evidence>
<keyword evidence="2 5" id="KW-0285">Flavoprotein</keyword>
<keyword evidence="4 5" id="KW-0560">Oxidoreductase</keyword>
<evidence type="ECO:0000259" key="6">
    <source>
        <dbReference type="Pfam" id="PF00881"/>
    </source>
</evidence>
<keyword evidence="5" id="KW-0521">NADP</keyword>
<dbReference type="Proteomes" id="UP000070376">
    <property type="component" value="Unassembled WGS sequence"/>
</dbReference>
<name>A0A133KSL4_HEYCO</name>
<comment type="caution">
    <text evidence="7">The sequence shown here is derived from an EMBL/GenBank/DDBJ whole genome shotgun (WGS) entry which is preliminary data.</text>
</comment>
<evidence type="ECO:0000313" key="7">
    <source>
        <dbReference type="EMBL" id="KWZ82564.1"/>
    </source>
</evidence>
<dbReference type="Pfam" id="PF00881">
    <property type="entry name" value="Nitroreductase"/>
    <property type="match status" value="1"/>
</dbReference>
<dbReference type="Gene3D" id="3.40.109.10">
    <property type="entry name" value="NADH Oxidase"/>
    <property type="match status" value="1"/>
</dbReference>
<evidence type="ECO:0000256" key="4">
    <source>
        <dbReference type="ARBA" id="ARBA00023002"/>
    </source>
</evidence>
<dbReference type="PATRIC" id="fig|1398.22.peg.1734"/>
<dbReference type="PANTHER" id="PTHR43425:SF3">
    <property type="entry name" value="NADPH-DEPENDENT OXIDOREDUCTASE"/>
    <property type="match status" value="1"/>
</dbReference>
<dbReference type="InterPro" id="IPR000415">
    <property type="entry name" value="Nitroreductase-like"/>
</dbReference>
<dbReference type="SUPFAM" id="SSF55469">
    <property type="entry name" value="FMN-dependent nitroreductase-like"/>
    <property type="match status" value="1"/>
</dbReference>
<proteinExistence type="inferred from homology"/>
<reference evidence="8" key="1">
    <citation type="submission" date="2016-01" db="EMBL/GenBank/DDBJ databases">
        <authorList>
            <person name="Mitreva M."/>
            <person name="Pepin K.H."/>
            <person name="Mihindukulasuriya K.A."/>
            <person name="Fulton R."/>
            <person name="Fronick C."/>
            <person name="O'Laughlin M."/>
            <person name="Miner T."/>
            <person name="Herter B."/>
            <person name="Rosa B.A."/>
            <person name="Cordes M."/>
            <person name="Tomlinson C."/>
            <person name="Wollam A."/>
            <person name="Palsikar V.B."/>
            <person name="Mardis E.R."/>
            <person name="Wilson R.K."/>
        </authorList>
    </citation>
    <scope>NUCLEOTIDE SEQUENCE [LARGE SCALE GENOMIC DNA]</scope>
    <source>
        <strain evidence="8">GED7749B</strain>
    </source>
</reference>
<dbReference type="InterPro" id="IPR029479">
    <property type="entry name" value="Nitroreductase"/>
</dbReference>
<evidence type="ECO:0000256" key="5">
    <source>
        <dbReference type="PIRNR" id="PIRNR005426"/>
    </source>
</evidence>
<dbReference type="InterPro" id="IPR016446">
    <property type="entry name" value="Flavin_OxRdtase_Frp"/>
</dbReference>
<gene>
    <name evidence="7" type="ORF">HMPREF3213_01728</name>
</gene>
<comment type="similarity">
    <text evidence="1 5">Belongs to the flavin oxidoreductase frp family.</text>
</comment>
<accession>A0A133KSL4</accession>
<dbReference type="PANTHER" id="PTHR43425">
    <property type="entry name" value="OXYGEN-INSENSITIVE NADPH NITROREDUCTASE"/>
    <property type="match status" value="1"/>
</dbReference>
<organism evidence="7 8">
    <name type="scientific">Heyndrickxia coagulans</name>
    <name type="common">Weizmannia coagulans</name>
    <dbReference type="NCBI Taxonomy" id="1398"/>
    <lineage>
        <taxon>Bacteria</taxon>
        <taxon>Bacillati</taxon>
        <taxon>Bacillota</taxon>
        <taxon>Bacilli</taxon>
        <taxon>Bacillales</taxon>
        <taxon>Bacillaceae</taxon>
        <taxon>Heyndrickxia</taxon>
    </lineage>
</organism>